<sequence>MGNYITYRPFDATTRKVILSDGTVHEFDYPVTVAELMLEHPQEVVVELHSAVTGKRPNPLPADKKLDVKKVYLMLPIKRGKPASLTSDEARHVLLSANSVLRSQSLLLSSKFLPLFAKICPAATGEAQKFIKLQKKESSEERPVELNIVSELLPESLDGRPEYLNRTLSGKAWKPSLDTIKEKKVEKKVPHWLFHKGFIVSN</sequence>
<protein>
    <submittedName>
        <fullName evidence="1">Uncharacterized protein</fullName>
    </submittedName>
</protein>
<evidence type="ECO:0000313" key="2">
    <source>
        <dbReference type="Proteomes" id="UP001164250"/>
    </source>
</evidence>
<accession>A0ACC1C9P0</accession>
<keyword evidence="2" id="KW-1185">Reference proteome</keyword>
<evidence type="ECO:0000313" key="1">
    <source>
        <dbReference type="EMBL" id="KAJ0112342.1"/>
    </source>
</evidence>
<reference evidence="2" key="1">
    <citation type="journal article" date="2023" name="G3 (Bethesda)">
        <title>Genome assembly and association tests identify interacting loci associated with vigor, precocity, and sex in interspecific pistachio rootstocks.</title>
        <authorList>
            <person name="Palmer W."/>
            <person name="Jacygrad E."/>
            <person name="Sagayaradj S."/>
            <person name="Cavanaugh K."/>
            <person name="Han R."/>
            <person name="Bertier L."/>
            <person name="Beede B."/>
            <person name="Kafkas S."/>
            <person name="Golino D."/>
            <person name="Preece J."/>
            <person name="Michelmore R."/>
        </authorList>
    </citation>
    <scope>NUCLEOTIDE SEQUENCE [LARGE SCALE GENOMIC DNA]</scope>
</reference>
<name>A0ACC1C9P0_9ROSI</name>
<gene>
    <name evidence="1" type="ORF">Patl1_00902</name>
</gene>
<dbReference type="EMBL" id="CM047897">
    <property type="protein sequence ID" value="KAJ0112342.1"/>
    <property type="molecule type" value="Genomic_DNA"/>
</dbReference>
<dbReference type="Proteomes" id="UP001164250">
    <property type="component" value="Chromosome 1"/>
</dbReference>
<comment type="caution">
    <text evidence="1">The sequence shown here is derived from an EMBL/GenBank/DDBJ whole genome shotgun (WGS) entry which is preliminary data.</text>
</comment>
<proteinExistence type="predicted"/>
<organism evidence="1 2">
    <name type="scientific">Pistacia atlantica</name>
    <dbReference type="NCBI Taxonomy" id="434234"/>
    <lineage>
        <taxon>Eukaryota</taxon>
        <taxon>Viridiplantae</taxon>
        <taxon>Streptophyta</taxon>
        <taxon>Embryophyta</taxon>
        <taxon>Tracheophyta</taxon>
        <taxon>Spermatophyta</taxon>
        <taxon>Magnoliopsida</taxon>
        <taxon>eudicotyledons</taxon>
        <taxon>Gunneridae</taxon>
        <taxon>Pentapetalae</taxon>
        <taxon>rosids</taxon>
        <taxon>malvids</taxon>
        <taxon>Sapindales</taxon>
        <taxon>Anacardiaceae</taxon>
        <taxon>Pistacia</taxon>
    </lineage>
</organism>